<dbReference type="GeneID" id="63849657"/>
<accession>A0A9P4GSA7</accession>
<dbReference type="EMBL" id="ML976614">
    <property type="protein sequence ID" value="KAF1850374.1"/>
    <property type="molecule type" value="Genomic_DNA"/>
</dbReference>
<gene>
    <name evidence="1" type="ORF">K460DRAFT_361174</name>
</gene>
<reference evidence="1" key="1">
    <citation type="submission" date="2020-01" db="EMBL/GenBank/DDBJ databases">
        <authorList>
            <consortium name="DOE Joint Genome Institute"/>
            <person name="Haridas S."/>
            <person name="Albert R."/>
            <person name="Binder M."/>
            <person name="Bloem J."/>
            <person name="Labutti K."/>
            <person name="Salamov A."/>
            <person name="Andreopoulos B."/>
            <person name="Baker S.E."/>
            <person name="Barry K."/>
            <person name="Bills G."/>
            <person name="Bluhm B.H."/>
            <person name="Cannon C."/>
            <person name="Castanera R."/>
            <person name="Culley D.E."/>
            <person name="Daum C."/>
            <person name="Ezra D."/>
            <person name="Gonzalez J.B."/>
            <person name="Henrissat B."/>
            <person name="Kuo A."/>
            <person name="Liang C."/>
            <person name="Lipzen A."/>
            <person name="Lutzoni F."/>
            <person name="Magnuson J."/>
            <person name="Mondo S."/>
            <person name="Nolan M."/>
            <person name="Ohm R."/>
            <person name="Pangilinan J."/>
            <person name="Park H.-J."/>
            <person name="Ramirez L."/>
            <person name="Alfaro M."/>
            <person name="Sun H."/>
            <person name="Tritt A."/>
            <person name="Yoshinaga Y."/>
            <person name="Zwiers L.-H."/>
            <person name="Turgeon B.G."/>
            <person name="Goodwin S.B."/>
            <person name="Spatafora J.W."/>
            <person name="Crous P.W."/>
            <person name="Grigoriev I.V."/>
        </authorList>
    </citation>
    <scope>NUCLEOTIDE SEQUENCE</scope>
    <source>
        <strain evidence="1">CBS 394.84</strain>
    </source>
</reference>
<protein>
    <submittedName>
        <fullName evidence="1">Uncharacterized protein</fullName>
    </submittedName>
</protein>
<keyword evidence="2" id="KW-1185">Reference proteome</keyword>
<comment type="caution">
    <text evidence="1">The sequence shown here is derived from an EMBL/GenBank/DDBJ whole genome shotgun (WGS) entry which is preliminary data.</text>
</comment>
<sequence length="67" mass="7016">MGSSIEISVLGADGRLETITKEPDGITQEWESIAAGDLRNSIMFLSSIGTLALPGTWNLAALGLRGI</sequence>
<name>A0A9P4GSA7_9PLEO</name>
<proteinExistence type="predicted"/>
<organism evidence="1 2">
    <name type="scientific">Cucurbitaria berberidis CBS 394.84</name>
    <dbReference type="NCBI Taxonomy" id="1168544"/>
    <lineage>
        <taxon>Eukaryota</taxon>
        <taxon>Fungi</taxon>
        <taxon>Dikarya</taxon>
        <taxon>Ascomycota</taxon>
        <taxon>Pezizomycotina</taxon>
        <taxon>Dothideomycetes</taxon>
        <taxon>Pleosporomycetidae</taxon>
        <taxon>Pleosporales</taxon>
        <taxon>Pleosporineae</taxon>
        <taxon>Cucurbitariaceae</taxon>
        <taxon>Cucurbitaria</taxon>
    </lineage>
</organism>
<dbReference type="RefSeq" id="XP_040792937.1">
    <property type="nucleotide sequence ID" value="XM_040932406.1"/>
</dbReference>
<dbReference type="Proteomes" id="UP000800039">
    <property type="component" value="Unassembled WGS sequence"/>
</dbReference>
<evidence type="ECO:0000313" key="1">
    <source>
        <dbReference type="EMBL" id="KAF1850374.1"/>
    </source>
</evidence>
<evidence type="ECO:0000313" key="2">
    <source>
        <dbReference type="Proteomes" id="UP000800039"/>
    </source>
</evidence>
<dbReference type="AlphaFoldDB" id="A0A9P4GSA7"/>